<name>A0A1M7RFV9_9ACTN</name>
<evidence type="ECO:0000313" key="2">
    <source>
        <dbReference type="EMBL" id="SHN45076.1"/>
    </source>
</evidence>
<keyword evidence="3" id="KW-1185">Reference proteome</keyword>
<dbReference type="PANTHER" id="PTHR36512">
    <property type="entry name" value="D-AMINOPEPTIDASE"/>
    <property type="match status" value="1"/>
</dbReference>
<sequence>MASMDDALLRTPSGRLRARALGVPFLGTPGPWNALTDVPGVAVGYTTLVEGAGVRTGVTAILPRGRDGVGVPCASGWFSFNGNGEMTGTTWISENGALSTPIAITNTHAVGPAHQGVVDWIATHHPRVAEQWLLPVVAETYDGELNDINGRHVRPEHAIAALDAATTGPLDEGSVGGGTGMICHGFKGGSGTASRIVEYGSDRYTVAAFIQANYGARRELTIAGVRIGADLAETHPDPVAGPGRKPPGAGSVIVVLATDAPLLPGQCAALARRATLGIGRSGTAGSHFSGDLFLAFSTANAGALTSTFPAGPVADDEYEQLRFVPWGRIDRFFDAAVQAVEEAVVDVLVANEDMTGHRGYRVPALPHDAVRAAAERAT</sequence>
<organism evidence="2 3">
    <name type="scientific">Cryptosporangium aurantiacum</name>
    <dbReference type="NCBI Taxonomy" id="134849"/>
    <lineage>
        <taxon>Bacteria</taxon>
        <taxon>Bacillati</taxon>
        <taxon>Actinomycetota</taxon>
        <taxon>Actinomycetes</taxon>
        <taxon>Cryptosporangiales</taxon>
        <taxon>Cryptosporangiaceae</taxon>
        <taxon>Cryptosporangium</taxon>
    </lineage>
</organism>
<keyword evidence="2" id="KW-0378">Hydrolase</keyword>
<reference evidence="2 3" key="1">
    <citation type="submission" date="2016-11" db="EMBL/GenBank/DDBJ databases">
        <authorList>
            <person name="Jaros S."/>
            <person name="Januszkiewicz K."/>
            <person name="Wedrychowicz H."/>
        </authorList>
    </citation>
    <scope>NUCLEOTIDE SEQUENCE [LARGE SCALE GENOMIC DNA]</scope>
    <source>
        <strain evidence="2 3">DSM 46144</strain>
    </source>
</reference>
<protein>
    <submittedName>
        <fullName evidence="2">L-aminopeptidase/D-esterase</fullName>
    </submittedName>
</protein>
<proteinExistence type="inferred from homology"/>
<dbReference type="EMBL" id="FRCS01000011">
    <property type="protein sequence ID" value="SHN45076.1"/>
    <property type="molecule type" value="Genomic_DNA"/>
</dbReference>
<dbReference type="STRING" id="134849.SAMN05443668_111112"/>
<dbReference type="Gene3D" id="3.60.70.12">
    <property type="entry name" value="L-amino peptidase D-ALA esterase/amidase"/>
    <property type="match status" value="1"/>
</dbReference>
<accession>A0A1M7RFV9</accession>
<dbReference type="Proteomes" id="UP000184440">
    <property type="component" value="Unassembled WGS sequence"/>
</dbReference>
<dbReference type="InterPro" id="IPR016117">
    <property type="entry name" value="ArgJ-like_dom_sf"/>
</dbReference>
<gene>
    <name evidence="2" type="ORF">SAMN05443668_111112</name>
</gene>
<keyword evidence="2" id="KW-0645">Protease</keyword>
<dbReference type="Pfam" id="PF03576">
    <property type="entry name" value="Peptidase_S58"/>
    <property type="match status" value="1"/>
</dbReference>
<dbReference type="AlphaFoldDB" id="A0A1M7RFV9"/>
<dbReference type="GO" id="GO:0004177">
    <property type="term" value="F:aminopeptidase activity"/>
    <property type="evidence" value="ECO:0007669"/>
    <property type="project" value="UniProtKB-KW"/>
</dbReference>
<dbReference type="CDD" id="cd02253">
    <property type="entry name" value="DmpA"/>
    <property type="match status" value="1"/>
</dbReference>
<dbReference type="SUPFAM" id="SSF56266">
    <property type="entry name" value="DmpA/ArgJ-like"/>
    <property type="match status" value="1"/>
</dbReference>
<evidence type="ECO:0000256" key="1">
    <source>
        <dbReference type="ARBA" id="ARBA00007068"/>
    </source>
</evidence>
<dbReference type="PANTHER" id="PTHR36512:SF3">
    <property type="entry name" value="BLR5678 PROTEIN"/>
    <property type="match status" value="1"/>
</dbReference>
<keyword evidence="2" id="KW-0031">Aminopeptidase</keyword>
<dbReference type="InterPro" id="IPR005321">
    <property type="entry name" value="Peptidase_S58_DmpA"/>
</dbReference>
<evidence type="ECO:0000313" key="3">
    <source>
        <dbReference type="Proteomes" id="UP000184440"/>
    </source>
</evidence>
<comment type="similarity">
    <text evidence="1">Belongs to the peptidase S58 family.</text>
</comment>